<feature type="compositionally biased region" description="Polar residues" evidence="3">
    <location>
        <begin position="664"/>
        <end position="675"/>
    </location>
</feature>
<proteinExistence type="inferred from homology"/>
<feature type="binding site" evidence="2">
    <location>
        <position position="57"/>
    </location>
    <ligand>
        <name>Mg(2+)</name>
        <dbReference type="ChEBI" id="CHEBI:18420"/>
        <label>1</label>
    </ligand>
</feature>
<feature type="compositionally biased region" description="Basic and acidic residues" evidence="3">
    <location>
        <begin position="543"/>
        <end position="552"/>
    </location>
</feature>
<dbReference type="CTD" id="113622"/>
<accession>A0A6P6NR32</accession>
<evidence type="ECO:0000313" key="5">
    <source>
        <dbReference type="RefSeq" id="XP_026110846.1"/>
    </source>
</evidence>
<feature type="compositionally biased region" description="Polar residues" evidence="3">
    <location>
        <begin position="611"/>
        <end position="639"/>
    </location>
</feature>
<dbReference type="InterPro" id="IPR036705">
    <property type="entry name" value="Ribosyl_crysJ1_sf"/>
</dbReference>
<dbReference type="Proteomes" id="UP000515129">
    <property type="component" value="Chromosome 1"/>
</dbReference>
<feature type="compositionally biased region" description="Basic and acidic residues" evidence="3">
    <location>
        <begin position="690"/>
        <end position="747"/>
    </location>
</feature>
<keyword evidence="2" id="KW-0460">Magnesium</keyword>
<dbReference type="KEGG" id="caua:113084980"/>
<organism evidence="4 5">
    <name type="scientific">Carassius auratus</name>
    <name type="common">Goldfish</name>
    <dbReference type="NCBI Taxonomy" id="7957"/>
    <lineage>
        <taxon>Eukaryota</taxon>
        <taxon>Metazoa</taxon>
        <taxon>Chordata</taxon>
        <taxon>Craniata</taxon>
        <taxon>Vertebrata</taxon>
        <taxon>Euteleostomi</taxon>
        <taxon>Actinopterygii</taxon>
        <taxon>Neopterygii</taxon>
        <taxon>Teleostei</taxon>
        <taxon>Ostariophysi</taxon>
        <taxon>Cypriniformes</taxon>
        <taxon>Cyprinidae</taxon>
        <taxon>Cyprininae</taxon>
        <taxon>Carassius</taxon>
    </lineage>
</organism>
<feature type="compositionally biased region" description="Polar residues" evidence="3">
    <location>
        <begin position="878"/>
        <end position="887"/>
    </location>
</feature>
<dbReference type="InterPro" id="IPR005502">
    <property type="entry name" value="Ribosyl_crysJ1"/>
</dbReference>
<dbReference type="AlphaFoldDB" id="A0A6P6NR32"/>
<sequence>MEKFQAAMVLGGVGDALGYRKGRWEMCISGKQIQQELATLGGLGALKLDADNWPLSDGVLMHMTTAEALITDYWCLEDLYRELVRLYVEAMVRLQGRVPEPSTVEGCVNLKPHNFLLAWHTPFNEKGSGHGAATKAMCVGMRYWQPERLDNLVEVSIETGRMTHNHPIGFLGSLCTALFASYAIQGRPLVSWGRDLMTVIPKAEEYCRKTIRHMAEYQEKWFYFEAKWQFYLEERGIEDGQSKPILPDRYDVEETDKMYKRWSSEGCPGRRGHDAPMIAYDALLAAGSSWEELCKRAMFHGGESSATGLIAGCLYGLLYGIDQVPAGLYQDLDKRQKLEELGGRLYRAAAVEKAQRDKQQLSIISTLDRRAMKQLILDCATHPEVRTILENLLLYQNQDLPNSPSATLGRAGPRLTAFQLLRSKFLRSVPKPALTRRREVGSLNTKQWHIKDTSRLRADSRPGMKRKTSKVQNMLERFTAAESNTIKKPQTNRRTGRIMFSSLIKRFETLVTEHSRNDLTHKIKRHKNESTVTQETLKQHKNKPTDSQEVLKQHKNKSTNTQEELNPYKNKSTDSQETIKQYENKSIDSLVLKQQKNESIDSQDPQKQHPNKSIDSQDTLKQQNNESTDLQERLTQQKSKSNDVQEPLEHQENKSTDSQEALKQHMNKPTDSQEALKQHKNKSNIEQESLQEHKNEPTNSKEELKQYENKSIDSQERLKQLKNKSNDVPEALKQHKNELTDSQERLKQLKNKSKNVQKLLEHRENKSTDSQEALKQHKNKSSNEKESLQEHTNEPVNLKGALKQYENKSIDSQVLKQHKNESTNSQEGLKQHKNESIFLQESQMQYENKSTDSQETLKQHKYNLSDTQKVLLQHKNEPPNSQEVINQDENKSTDSQEHWNQTTGASDKDSAGQKELRLQELSETFSLEMKDACVSDATLKECQAEERSGHQCLNGVSQKMHLDSVGSSPEVCLDMNSKTTLRQTLEMNTQILQRPGVLKNSDDTSDLIVSASDGQISSELKVVEMKDQQTKDESACHLSKGETPKYRSVNYCDPSVRLTYIPKTIRFTDTFNF</sequence>
<evidence type="ECO:0000256" key="3">
    <source>
        <dbReference type="SAM" id="MobiDB-lite"/>
    </source>
</evidence>
<name>A0A6P6NR32_CARAU</name>
<dbReference type="GO" id="GO:0046872">
    <property type="term" value="F:metal ion binding"/>
    <property type="evidence" value="ECO:0007669"/>
    <property type="project" value="UniProtKB-KW"/>
</dbReference>
<evidence type="ECO:0000256" key="1">
    <source>
        <dbReference type="ARBA" id="ARBA00010702"/>
    </source>
</evidence>
<feature type="compositionally biased region" description="Basic and acidic residues" evidence="3">
    <location>
        <begin position="759"/>
        <end position="793"/>
    </location>
</feature>
<evidence type="ECO:0000256" key="2">
    <source>
        <dbReference type="PIRSR" id="PIRSR605502-1"/>
    </source>
</evidence>
<reference evidence="5" key="1">
    <citation type="submission" date="2025-08" db="UniProtKB">
        <authorList>
            <consortium name="RefSeq"/>
        </authorList>
    </citation>
    <scope>IDENTIFICATION</scope>
    <source>
        <strain evidence="5">Wakin</strain>
        <tissue evidence="5">Muscle</tissue>
    </source>
</reference>
<feature type="binding site" evidence="2">
    <location>
        <position position="56"/>
    </location>
    <ligand>
        <name>Mg(2+)</name>
        <dbReference type="ChEBI" id="CHEBI:18420"/>
        <label>1</label>
    </ligand>
</feature>
<evidence type="ECO:0000313" key="4">
    <source>
        <dbReference type="Proteomes" id="UP000515129"/>
    </source>
</evidence>
<feature type="region of interest" description="Disordered" evidence="3">
    <location>
        <begin position="596"/>
        <end position="855"/>
    </location>
</feature>
<dbReference type="Pfam" id="PF03747">
    <property type="entry name" value="ADP_ribosyl_GH"/>
    <property type="match status" value="1"/>
</dbReference>
<comment type="similarity">
    <text evidence="1">Belongs to the ADP-ribosylglycohydrolase family.</text>
</comment>
<dbReference type="PANTHER" id="PTHR16222:SF23">
    <property type="entry name" value="INACTIVE ADP-RIBOSYLTRANSFERASE ARH2"/>
    <property type="match status" value="1"/>
</dbReference>
<feature type="region of interest" description="Disordered" evidence="3">
    <location>
        <begin position="524"/>
        <end position="576"/>
    </location>
</feature>
<keyword evidence="4" id="KW-1185">Reference proteome</keyword>
<protein>
    <submittedName>
        <fullName evidence="5">Inactive ADP-ribosyltransferase arh2 isoform X1</fullName>
    </submittedName>
</protein>
<dbReference type="Gene3D" id="1.10.4080.10">
    <property type="entry name" value="ADP-ribosylation/Crystallin J1"/>
    <property type="match status" value="1"/>
</dbReference>
<feature type="region of interest" description="Disordered" evidence="3">
    <location>
        <begin position="876"/>
        <end position="914"/>
    </location>
</feature>
<feature type="compositionally biased region" description="Polar residues" evidence="3">
    <location>
        <begin position="558"/>
        <end position="576"/>
    </location>
</feature>
<dbReference type="PANTHER" id="PTHR16222">
    <property type="entry name" value="ADP-RIBOSYLGLYCOHYDROLASE"/>
    <property type="match status" value="1"/>
</dbReference>
<dbReference type="GeneID" id="113084980"/>
<feature type="compositionally biased region" description="Polar residues" evidence="3">
    <location>
        <begin position="837"/>
        <end position="848"/>
    </location>
</feature>
<feature type="compositionally biased region" description="Basic and acidic residues" evidence="3">
    <location>
        <begin position="888"/>
        <end position="897"/>
    </location>
</feature>
<dbReference type="RefSeq" id="XP_026110846.1">
    <property type="nucleotide sequence ID" value="XM_026255061.1"/>
</dbReference>
<comment type="cofactor">
    <cofactor evidence="2">
        <name>Mg(2+)</name>
        <dbReference type="ChEBI" id="CHEBI:18420"/>
    </cofactor>
    <text evidence="2">Binds 2 magnesium ions per subunit.</text>
</comment>
<feature type="compositionally biased region" description="Basic and acidic residues" evidence="3">
    <location>
        <begin position="640"/>
        <end position="663"/>
    </location>
</feature>
<dbReference type="OrthoDB" id="10250509at2759"/>
<dbReference type="InterPro" id="IPR050792">
    <property type="entry name" value="ADP-ribosylglycohydrolase"/>
</dbReference>
<feature type="compositionally biased region" description="Basic and acidic residues" evidence="3">
    <location>
        <begin position="596"/>
        <end position="607"/>
    </location>
</feature>
<dbReference type="SUPFAM" id="SSF101478">
    <property type="entry name" value="ADP-ribosylglycohydrolase"/>
    <property type="match status" value="1"/>
</dbReference>
<dbReference type="FunFam" id="1.10.4080.10:FF:000002">
    <property type="entry name" value="ADP-ribosylarginine hydrolase isoform X1"/>
    <property type="match status" value="1"/>
</dbReference>
<gene>
    <name evidence="5" type="primary">adprhl1</name>
</gene>
<keyword evidence="2" id="KW-0479">Metal-binding</keyword>